<organism evidence="2 3">
    <name type="scientific">Streptomyces coelicoflavus</name>
    <dbReference type="NCBI Taxonomy" id="285562"/>
    <lineage>
        <taxon>Bacteria</taxon>
        <taxon>Bacillati</taxon>
        <taxon>Actinomycetota</taxon>
        <taxon>Actinomycetes</taxon>
        <taxon>Kitasatosporales</taxon>
        <taxon>Streptomycetaceae</taxon>
        <taxon>Streptomyces</taxon>
    </lineage>
</organism>
<name>A0A6N9UWW6_9ACTN</name>
<dbReference type="RefSeq" id="WP_164142815.1">
    <property type="nucleotide sequence ID" value="NZ_JAAGMB010000670.1"/>
</dbReference>
<gene>
    <name evidence="2" type="ORF">G3I46_30090</name>
</gene>
<protein>
    <submittedName>
        <fullName evidence="2">DUF397 domain-containing protein</fullName>
    </submittedName>
</protein>
<evidence type="ECO:0000313" key="2">
    <source>
        <dbReference type="EMBL" id="NEB20700.1"/>
    </source>
</evidence>
<keyword evidence="3" id="KW-1185">Reference proteome</keyword>
<dbReference type="AlphaFoldDB" id="A0A6N9UWW6"/>
<sequence>MQPLTWRKSTYSPDGSNCLEIATTPATILVRDSKKPNGPRLALRPATWTRFAAHTAADAHGRNWGSRP</sequence>
<proteinExistence type="predicted"/>
<reference evidence="2 3" key="1">
    <citation type="submission" date="2020-01" db="EMBL/GenBank/DDBJ databases">
        <title>Insect and environment-associated Actinomycetes.</title>
        <authorList>
            <person name="Currrie C."/>
            <person name="Chevrette M."/>
            <person name="Carlson C."/>
            <person name="Stubbendieck R."/>
            <person name="Wendt-Pienkowski E."/>
        </authorList>
    </citation>
    <scope>NUCLEOTIDE SEQUENCE [LARGE SCALE GENOMIC DNA]</scope>
    <source>
        <strain evidence="2 3">SID14172</strain>
    </source>
</reference>
<evidence type="ECO:0000259" key="1">
    <source>
        <dbReference type="Pfam" id="PF04149"/>
    </source>
</evidence>
<feature type="domain" description="DUF397" evidence="1">
    <location>
        <begin position="4"/>
        <end position="54"/>
    </location>
</feature>
<evidence type="ECO:0000313" key="3">
    <source>
        <dbReference type="Proteomes" id="UP000469545"/>
    </source>
</evidence>
<dbReference type="EMBL" id="JAAGMB010000670">
    <property type="protein sequence ID" value="NEB20700.1"/>
    <property type="molecule type" value="Genomic_DNA"/>
</dbReference>
<accession>A0A6N9UWW6</accession>
<comment type="caution">
    <text evidence="2">The sequence shown here is derived from an EMBL/GenBank/DDBJ whole genome shotgun (WGS) entry which is preliminary data.</text>
</comment>
<dbReference type="InterPro" id="IPR007278">
    <property type="entry name" value="DUF397"/>
</dbReference>
<dbReference type="Proteomes" id="UP000469545">
    <property type="component" value="Unassembled WGS sequence"/>
</dbReference>
<dbReference type="Pfam" id="PF04149">
    <property type="entry name" value="DUF397"/>
    <property type="match status" value="1"/>
</dbReference>